<dbReference type="GO" id="GO:0004812">
    <property type="term" value="F:aminoacyl-tRNA ligase activity"/>
    <property type="evidence" value="ECO:0007669"/>
    <property type="project" value="UniProtKB-KW"/>
</dbReference>
<dbReference type="SMART" id="SM00863">
    <property type="entry name" value="tRNA_SAD"/>
    <property type="match status" value="1"/>
</dbReference>
<accession>T1BQQ7</accession>
<dbReference type="GO" id="GO:0005524">
    <property type="term" value="F:ATP binding"/>
    <property type="evidence" value="ECO:0007669"/>
    <property type="project" value="InterPro"/>
</dbReference>
<keyword evidence="5" id="KW-0436">Ligase</keyword>
<sequence>MRYHTCLHILSGVVFHRFGSGITGGQIYEDRARMDLSLPDLNAATVEEILSGVNRVVDEDRPIHVRFLSREEAERDPSLVRVARELMPEVDRVRLIDIEGFDVQADGGTHVRSTREVGRVTLQKLENKGTRNKRLYLTLSAPEGAGTEALP</sequence>
<dbReference type="InterPro" id="IPR018163">
    <property type="entry name" value="Thr/Ala-tRNA-synth_IIc_edit"/>
</dbReference>
<dbReference type="Gene3D" id="3.30.980.10">
    <property type="entry name" value="Threonyl-trna Synthetase, Chain A, domain 2"/>
    <property type="match status" value="1"/>
</dbReference>
<comment type="cofactor">
    <cofactor evidence="1">
        <name>Zn(2+)</name>
        <dbReference type="ChEBI" id="CHEBI:29105"/>
    </cofactor>
</comment>
<evidence type="ECO:0000313" key="5">
    <source>
        <dbReference type="EMBL" id="EQD72187.1"/>
    </source>
</evidence>
<dbReference type="Pfam" id="PF07973">
    <property type="entry name" value="tRNA_SAD"/>
    <property type="match status" value="1"/>
</dbReference>
<name>T1BQQ7_9ZZZZ</name>
<dbReference type="GO" id="GO:0043039">
    <property type="term" value="P:tRNA aminoacylation"/>
    <property type="evidence" value="ECO:0007669"/>
    <property type="project" value="InterPro"/>
</dbReference>
<organism evidence="5">
    <name type="scientific">mine drainage metagenome</name>
    <dbReference type="NCBI Taxonomy" id="410659"/>
    <lineage>
        <taxon>unclassified sequences</taxon>
        <taxon>metagenomes</taxon>
        <taxon>ecological metagenomes</taxon>
    </lineage>
</organism>
<gene>
    <name evidence="5" type="ORF">B1B_03953</name>
</gene>
<evidence type="ECO:0000256" key="1">
    <source>
        <dbReference type="ARBA" id="ARBA00001947"/>
    </source>
</evidence>
<dbReference type="EC" id="6.1.1.-" evidence="5"/>
<keyword evidence="3" id="KW-0862">Zinc</keyword>
<evidence type="ECO:0000256" key="2">
    <source>
        <dbReference type="ARBA" id="ARBA00022723"/>
    </source>
</evidence>
<reference evidence="5" key="2">
    <citation type="journal article" date="2014" name="ISME J.">
        <title>Microbial stratification in low pH oxic and suboxic macroscopic growths along an acid mine drainage.</title>
        <authorList>
            <person name="Mendez-Garcia C."/>
            <person name="Mesa V."/>
            <person name="Sprenger R.R."/>
            <person name="Richter M."/>
            <person name="Diez M.S."/>
            <person name="Solano J."/>
            <person name="Bargiela R."/>
            <person name="Golyshina O.V."/>
            <person name="Manteca A."/>
            <person name="Ramos J.L."/>
            <person name="Gallego J.R."/>
            <person name="Llorente I."/>
            <person name="Martins Dos Santos V.A."/>
            <person name="Jensen O.N."/>
            <person name="Pelaez A.I."/>
            <person name="Sanchez J."/>
            <person name="Ferrer M."/>
        </authorList>
    </citation>
    <scope>NUCLEOTIDE SEQUENCE</scope>
</reference>
<dbReference type="InterPro" id="IPR012947">
    <property type="entry name" value="tRNA_SAD"/>
</dbReference>
<dbReference type="SUPFAM" id="SSF55186">
    <property type="entry name" value="ThrRS/AlaRS common domain"/>
    <property type="match status" value="1"/>
</dbReference>
<keyword evidence="5" id="KW-0030">Aminoacyl-tRNA synthetase</keyword>
<dbReference type="InterPro" id="IPR051335">
    <property type="entry name" value="Alanyl-tRNA_Editing_Enzymes"/>
</dbReference>
<reference evidence="5" key="1">
    <citation type="submission" date="2013-08" db="EMBL/GenBank/DDBJ databases">
        <authorList>
            <person name="Mendez C."/>
            <person name="Richter M."/>
            <person name="Ferrer M."/>
            <person name="Sanchez J."/>
        </authorList>
    </citation>
    <scope>NUCLEOTIDE SEQUENCE</scope>
</reference>
<dbReference type="GO" id="GO:0002161">
    <property type="term" value="F:aminoacyl-tRNA deacylase activity"/>
    <property type="evidence" value="ECO:0007669"/>
    <property type="project" value="UniProtKB-ARBA"/>
</dbReference>
<dbReference type="GO" id="GO:0046872">
    <property type="term" value="F:metal ion binding"/>
    <property type="evidence" value="ECO:0007669"/>
    <property type="project" value="UniProtKB-KW"/>
</dbReference>
<feature type="domain" description="Threonyl/alanyl tRNA synthetase SAD" evidence="4">
    <location>
        <begin position="93"/>
        <end position="136"/>
    </location>
</feature>
<dbReference type="AlphaFoldDB" id="T1BQQ7"/>
<dbReference type="PANTHER" id="PTHR43462">
    <property type="entry name" value="ALANYL-TRNA EDITING PROTEIN"/>
    <property type="match status" value="1"/>
</dbReference>
<dbReference type="PANTHER" id="PTHR43462:SF1">
    <property type="entry name" value="ALANYL-TRNA EDITING PROTEIN AARSD1"/>
    <property type="match status" value="1"/>
</dbReference>
<comment type="caution">
    <text evidence="5">The sequence shown here is derived from an EMBL/GenBank/DDBJ whole genome shotgun (WGS) entry which is preliminary data.</text>
</comment>
<dbReference type="EMBL" id="AUZY01002462">
    <property type="protein sequence ID" value="EQD72187.1"/>
    <property type="molecule type" value="Genomic_DNA"/>
</dbReference>
<evidence type="ECO:0000259" key="4">
    <source>
        <dbReference type="SMART" id="SM00863"/>
    </source>
</evidence>
<proteinExistence type="predicted"/>
<evidence type="ECO:0000256" key="3">
    <source>
        <dbReference type="ARBA" id="ARBA00022833"/>
    </source>
</evidence>
<keyword evidence="2" id="KW-0479">Metal-binding</keyword>
<protein>
    <submittedName>
        <fullName evidence="5">Threonyl/alanyl tRNA synthetase SAD</fullName>
        <ecNumber evidence="5">6.1.1.-</ecNumber>
    </submittedName>
</protein>